<dbReference type="PATRIC" id="fig|280505.15.peg.3930"/>
<evidence type="ECO:0000256" key="8">
    <source>
        <dbReference type="ARBA" id="ARBA00022723"/>
    </source>
</evidence>
<evidence type="ECO:0000256" key="5">
    <source>
        <dbReference type="ARBA" id="ARBA00022485"/>
    </source>
</evidence>
<dbReference type="InterPro" id="IPR058240">
    <property type="entry name" value="rSAM_sf"/>
</dbReference>
<feature type="binding site" evidence="16">
    <location>
        <position position="146"/>
    </location>
    <ligand>
        <name>S-adenosyl-L-methionine</name>
        <dbReference type="ChEBI" id="CHEBI:59789"/>
        <label>1</label>
    </ligand>
</feature>
<dbReference type="GeneID" id="61175735"/>
<feature type="binding site" evidence="16">
    <location>
        <position position="210"/>
    </location>
    <ligand>
        <name>S-adenosyl-L-methionine</name>
        <dbReference type="ChEBI" id="CHEBI:59789"/>
        <label>2</label>
    </ligand>
</feature>
<proteinExistence type="inferred from homology"/>
<dbReference type="Pfam" id="PF04055">
    <property type="entry name" value="Radical_SAM"/>
    <property type="match status" value="1"/>
</dbReference>
<accession>A0A0E3AWT7</accession>
<dbReference type="RefSeq" id="WP_002727654.1">
    <property type="nucleotide sequence ID" value="NZ_CP012030.1"/>
</dbReference>
<dbReference type="PIRSF" id="PIRSF000167">
    <property type="entry name" value="HemN"/>
    <property type="match status" value="1"/>
</dbReference>
<feature type="binding site" evidence="16">
    <location>
        <position position="173"/>
    </location>
    <ligand>
        <name>S-adenosyl-L-methionine</name>
        <dbReference type="ChEBI" id="CHEBI:59789"/>
        <label>2</label>
    </ligand>
</feature>
<dbReference type="InterPro" id="IPR007197">
    <property type="entry name" value="rSAM"/>
</dbReference>
<feature type="binding site" evidence="17">
    <location>
        <position position="64"/>
    </location>
    <ligand>
        <name>[4Fe-4S] cluster</name>
        <dbReference type="ChEBI" id="CHEBI:49883"/>
        <note>4Fe-4S-S-AdoMet</note>
    </ligand>
</feature>
<comment type="subunit">
    <text evidence="4">Monomer.</text>
</comment>
<organism evidence="19">
    <name type="scientific">Leptospira borgpetersenii serovar Ballum</name>
    <dbReference type="NCBI Taxonomy" id="280505"/>
    <lineage>
        <taxon>Bacteria</taxon>
        <taxon>Pseudomonadati</taxon>
        <taxon>Spirochaetota</taxon>
        <taxon>Spirochaetia</taxon>
        <taxon>Leptospirales</taxon>
        <taxon>Leptospiraceae</taxon>
        <taxon>Leptospira</taxon>
    </lineage>
</organism>
<evidence type="ECO:0000256" key="6">
    <source>
        <dbReference type="ARBA" id="ARBA00022490"/>
    </source>
</evidence>
<dbReference type="SMART" id="SM00729">
    <property type="entry name" value="Elp3"/>
    <property type="match status" value="1"/>
</dbReference>
<dbReference type="PANTHER" id="PTHR13932:SF6">
    <property type="entry name" value="OXYGEN-INDEPENDENT COPROPORPHYRINOGEN III OXIDASE"/>
    <property type="match status" value="1"/>
</dbReference>
<evidence type="ECO:0000256" key="13">
    <source>
        <dbReference type="ARBA" id="ARBA00024295"/>
    </source>
</evidence>
<evidence type="ECO:0000256" key="4">
    <source>
        <dbReference type="ARBA" id="ARBA00011245"/>
    </source>
</evidence>
<evidence type="ECO:0000256" key="10">
    <source>
        <dbReference type="ARBA" id="ARBA00023004"/>
    </source>
</evidence>
<dbReference type="InterPro" id="IPR023404">
    <property type="entry name" value="rSAM_horseshoe"/>
</dbReference>
<evidence type="ECO:0000256" key="12">
    <source>
        <dbReference type="ARBA" id="ARBA00023244"/>
    </source>
</evidence>
<feature type="binding site" evidence="17">
    <location>
        <position position="60"/>
    </location>
    <ligand>
        <name>[4Fe-4S] cluster</name>
        <dbReference type="ChEBI" id="CHEBI:49883"/>
        <note>4Fe-4S-S-AdoMet</note>
    </ligand>
</feature>
<comment type="catalytic activity">
    <reaction evidence="14 15">
        <text>coproporphyrinogen III + 2 S-adenosyl-L-methionine = protoporphyrinogen IX + 2 5'-deoxyadenosine + 2 L-methionine + 2 CO2</text>
        <dbReference type="Rhea" id="RHEA:15425"/>
        <dbReference type="ChEBI" id="CHEBI:16526"/>
        <dbReference type="ChEBI" id="CHEBI:17319"/>
        <dbReference type="ChEBI" id="CHEBI:57307"/>
        <dbReference type="ChEBI" id="CHEBI:57309"/>
        <dbReference type="ChEBI" id="CHEBI:57844"/>
        <dbReference type="ChEBI" id="CHEBI:59789"/>
        <dbReference type="EC" id="1.3.98.3"/>
    </reaction>
</comment>
<feature type="binding site" evidence="17">
    <location>
        <position position="67"/>
    </location>
    <ligand>
        <name>[4Fe-4S] cluster</name>
        <dbReference type="ChEBI" id="CHEBI:49883"/>
        <note>4Fe-4S-S-AdoMet</note>
    </ligand>
</feature>
<keyword evidence="9 15" id="KW-0560">Oxidoreductase</keyword>
<dbReference type="Gene3D" id="1.10.10.920">
    <property type="match status" value="1"/>
</dbReference>
<dbReference type="Proteomes" id="UP000058857">
    <property type="component" value="Chromosome 2"/>
</dbReference>
<feature type="binding site" evidence="16">
    <location>
        <position position="244"/>
    </location>
    <ligand>
        <name>S-adenosyl-L-methionine</name>
        <dbReference type="ChEBI" id="CHEBI:59789"/>
        <label>2</label>
    </ligand>
</feature>
<dbReference type="GO" id="GO:0006782">
    <property type="term" value="P:protoporphyrinogen IX biosynthetic process"/>
    <property type="evidence" value="ECO:0007669"/>
    <property type="project" value="UniProtKB-UniPathway"/>
</dbReference>
<dbReference type="GO" id="GO:0051539">
    <property type="term" value="F:4 iron, 4 sulfur cluster binding"/>
    <property type="evidence" value="ECO:0007669"/>
    <property type="project" value="UniProtKB-KW"/>
</dbReference>
<dbReference type="NCBIfam" id="TIGR00538">
    <property type="entry name" value="hemN"/>
    <property type="match status" value="1"/>
</dbReference>
<keyword evidence="11 15" id="KW-0411">Iron-sulfur</keyword>
<gene>
    <name evidence="19" type="ORF">LBBP_04038</name>
</gene>
<dbReference type="EMBL" id="CP012030">
    <property type="protein sequence ID" value="ALO28186.1"/>
    <property type="molecule type" value="Genomic_DNA"/>
</dbReference>
<dbReference type="InterPro" id="IPR004558">
    <property type="entry name" value="Coprogen_oxidase_HemN"/>
</dbReference>
<evidence type="ECO:0000256" key="16">
    <source>
        <dbReference type="PIRSR" id="PIRSR000167-1"/>
    </source>
</evidence>
<evidence type="ECO:0000256" key="14">
    <source>
        <dbReference type="ARBA" id="ARBA00048321"/>
    </source>
</evidence>
<dbReference type="UniPathway" id="UPA00251">
    <property type="reaction ID" value="UER00323"/>
</dbReference>
<evidence type="ECO:0000313" key="20">
    <source>
        <dbReference type="Proteomes" id="UP000058857"/>
    </source>
</evidence>
<evidence type="ECO:0000256" key="3">
    <source>
        <dbReference type="ARBA" id="ARBA00005493"/>
    </source>
</evidence>
<dbReference type="GO" id="GO:0046872">
    <property type="term" value="F:metal ion binding"/>
    <property type="evidence" value="ECO:0007669"/>
    <property type="project" value="UniProtKB-KW"/>
</dbReference>
<protein>
    <recommendedName>
        <fullName evidence="15">Coproporphyrinogen-III oxidase</fullName>
        <ecNumber evidence="15">1.3.98.3</ecNumber>
    </recommendedName>
</protein>
<feature type="binding site" evidence="16">
    <location>
        <position position="330"/>
    </location>
    <ligand>
        <name>S-adenosyl-L-methionine</name>
        <dbReference type="ChEBI" id="CHEBI:59789"/>
        <label>1</label>
    </ligand>
</feature>
<comment type="pathway">
    <text evidence="2 15">Porphyrin-containing compound metabolism; protoporphyrin-IX biosynthesis; protoporphyrinogen-IX from coproporphyrinogen-III (AdoMet route): step 1/1.</text>
</comment>
<evidence type="ECO:0000256" key="15">
    <source>
        <dbReference type="PIRNR" id="PIRNR000167"/>
    </source>
</evidence>
<feature type="binding site" evidence="16">
    <location>
        <position position="185"/>
    </location>
    <ligand>
        <name>S-adenosyl-L-methionine</name>
        <dbReference type="ChEBI" id="CHEBI:59789"/>
        <label>2</label>
    </ligand>
</feature>
<evidence type="ECO:0000256" key="9">
    <source>
        <dbReference type="ARBA" id="ARBA00023002"/>
    </source>
</evidence>
<dbReference type="InterPro" id="IPR006638">
    <property type="entry name" value="Elp3/MiaA/NifB-like_rSAM"/>
</dbReference>
<comment type="cofactor">
    <cofactor evidence="15 17">
        <name>[4Fe-4S] cluster</name>
        <dbReference type="ChEBI" id="CHEBI:49883"/>
    </cofactor>
    <text evidence="15 17">Binds 1 [4Fe-4S] cluster. The cluster is coordinated with 3 cysteines and an exchangeable S-adenosyl-L-methionine.</text>
</comment>
<evidence type="ECO:0000256" key="1">
    <source>
        <dbReference type="ARBA" id="ARBA00004496"/>
    </source>
</evidence>
<dbReference type="SFLD" id="SFLDS00029">
    <property type="entry name" value="Radical_SAM"/>
    <property type="match status" value="1"/>
</dbReference>
<dbReference type="PANTHER" id="PTHR13932">
    <property type="entry name" value="COPROPORPHYRINIGEN III OXIDASE"/>
    <property type="match status" value="1"/>
</dbReference>
<feature type="binding site" evidence="16">
    <location>
        <begin position="66"/>
        <end position="68"/>
    </location>
    <ligand>
        <name>S-adenosyl-L-methionine</name>
        <dbReference type="ChEBI" id="CHEBI:59789"/>
        <label>2</label>
    </ligand>
</feature>
<evidence type="ECO:0000259" key="18">
    <source>
        <dbReference type="PROSITE" id="PS51918"/>
    </source>
</evidence>
<keyword evidence="7 15" id="KW-0949">S-adenosyl-L-methionine</keyword>
<dbReference type="Gene3D" id="3.80.30.20">
    <property type="entry name" value="tm_1862 like domain"/>
    <property type="match status" value="1"/>
</dbReference>
<dbReference type="GO" id="GO:0004109">
    <property type="term" value="F:coproporphyrinogen oxidase activity"/>
    <property type="evidence" value="ECO:0007669"/>
    <property type="project" value="InterPro"/>
</dbReference>
<comment type="subcellular location">
    <subcellularLocation>
        <location evidence="1 15">Cytoplasm</location>
    </subcellularLocation>
</comment>
<comment type="function">
    <text evidence="13">Involved in the heme biosynthesis. Catalyzes the anaerobic oxidative decarboxylation of propionate groups of rings A and B of coproporphyrinogen III to yield the vinyl groups in protoporphyrinogen IX.</text>
</comment>
<feature type="domain" description="Radical SAM core" evidence="18">
    <location>
        <begin position="45"/>
        <end position="280"/>
    </location>
</feature>
<comment type="similarity">
    <text evidence="3 15">Belongs to the anaerobic coproporphyrinogen-III oxidase family.</text>
</comment>
<dbReference type="InterPro" id="IPR034505">
    <property type="entry name" value="Coproporphyrinogen-III_oxidase"/>
</dbReference>
<keyword evidence="6 15" id="KW-0963">Cytoplasm</keyword>
<dbReference type="SUPFAM" id="SSF102114">
    <property type="entry name" value="Radical SAM enzymes"/>
    <property type="match status" value="1"/>
</dbReference>
<reference evidence="19 20" key="1">
    <citation type="journal article" date="2015" name="PLoS Negl. Trop. Dis.">
        <title>Distribution of Plasmids in Distinct Leptospira Pathogenic Species.</title>
        <authorList>
            <person name="Wang Y."/>
            <person name="Zhuang X."/>
            <person name="Zhong Y."/>
            <person name="Zhang C."/>
            <person name="Zhang Y."/>
            <person name="Zeng L."/>
            <person name="Zhu Y."/>
            <person name="He P."/>
            <person name="Dong K."/>
            <person name="Pal U."/>
            <person name="Guo X."/>
            <person name="Qin J."/>
        </authorList>
    </citation>
    <scope>NUCLEOTIDE SEQUENCE [LARGE SCALE GENOMIC DNA]</scope>
    <source>
        <strain evidence="19 20">56604</strain>
    </source>
</reference>
<dbReference type="AlphaFoldDB" id="A0A0E3AWT7"/>
<sequence length="449" mass="52128">MTVEKELIAKYDIPAPRYTSYPTVPYWSEDPTTEEWLNKVRNRLRSENSSLSLYLHIPFCETLCSFCGCNTSITKNHSVEDPYVETILTEYSNYLIKIPEISQRELKEIHLGGGTPTYLSERNLEVLLRSILERMNVSSVPDFSLEVDPRRTRDTQLKVLHDFGFRRISLGVQDFDPEVQRLVNRTQPFEMTERITELSRKLGYTSVNFDLIYGLPKQNLKNMKRTVEKTLELRPDRIAFYSYAHVPWLKAAQRLFTESDLPSGPEKRELYEVSREMFLKAGYLEIGMDHFALESDSLSQAAKNGNLHRNFMGYTSKTTDLLLGLGVSAISDSWDCFHQNEKIVKKYQKRIREEGFATFRGHKLDEEDLIQRSLILQLSTTGTVIVPKRILQDVKLYLASMEDDTLIRWEGNLLSLTEKGRPFLRNVCTGLDLRLRRKSPELRVFSRSI</sequence>
<keyword evidence="12 15" id="KW-0627">Porphyrin biosynthesis</keyword>
<evidence type="ECO:0000313" key="19">
    <source>
        <dbReference type="EMBL" id="ALO28186.1"/>
    </source>
</evidence>
<evidence type="ECO:0000256" key="11">
    <source>
        <dbReference type="ARBA" id="ARBA00023014"/>
    </source>
</evidence>
<evidence type="ECO:0000256" key="17">
    <source>
        <dbReference type="PIRSR" id="PIRSR000167-2"/>
    </source>
</evidence>
<evidence type="ECO:0000256" key="2">
    <source>
        <dbReference type="ARBA" id="ARBA00004785"/>
    </source>
</evidence>
<feature type="binding site" evidence="16">
    <location>
        <begin position="114"/>
        <end position="115"/>
    </location>
    <ligand>
        <name>S-adenosyl-L-methionine</name>
        <dbReference type="ChEBI" id="CHEBI:59789"/>
        <label>2</label>
    </ligand>
</feature>
<name>A0A0E3AWT7_LEPBO</name>
<dbReference type="GO" id="GO:0005737">
    <property type="term" value="C:cytoplasm"/>
    <property type="evidence" value="ECO:0007669"/>
    <property type="project" value="UniProtKB-SubCell"/>
</dbReference>
<dbReference type="GO" id="GO:0051989">
    <property type="term" value="F:coproporphyrinogen dehydrogenase activity"/>
    <property type="evidence" value="ECO:0007669"/>
    <property type="project" value="UniProtKB-EC"/>
</dbReference>
<keyword evidence="8 15" id="KW-0479">Metal-binding</keyword>
<keyword evidence="5 15" id="KW-0004">4Fe-4S</keyword>
<feature type="binding site" evidence="16">
    <location>
        <position position="113"/>
    </location>
    <ligand>
        <name>S-adenosyl-L-methionine</name>
        <dbReference type="ChEBI" id="CHEBI:59789"/>
        <label>1</label>
    </ligand>
</feature>
<dbReference type="PROSITE" id="PS51918">
    <property type="entry name" value="RADICAL_SAM"/>
    <property type="match status" value="1"/>
</dbReference>
<dbReference type="SFLD" id="SFLDG01065">
    <property type="entry name" value="anaerobic_coproporphyrinogen-I"/>
    <property type="match status" value="1"/>
</dbReference>
<keyword evidence="10 15" id="KW-0408">Iron</keyword>
<feature type="binding site" evidence="16">
    <location>
        <position position="54"/>
    </location>
    <ligand>
        <name>S-adenosyl-L-methionine</name>
        <dbReference type="ChEBI" id="CHEBI:59789"/>
        <label>1</label>
    </ligand>
</feature>
<evidence type="ECO:0000256" key="7">
    <source>
        <dbReference type="ARBA" id="ARBA00022691"/>
    </source>
</evidence>
<dbReference type="EC" id="1.3.98.3" evidence="15"/>